<dbReference type="SUPFAM" id="SSF51126">
    <property type="entry name" value="Pectin lyase-like"/>
    <property type="match status" value="1"/>
</dbReference>
<name>A0A1M6I9Q8_9PROT</name>
<organism evidence="1 2">
    <name type="scientific">Muricoccus roseus</name>
    <dbReference type="NCBI Taxonomy" id="198092"/>
    <lineage>
        <taxon>Bacteria</taxon>
        <taxon>Pseudomonadati</taxon>
        <taxon>Pseudomonadota</taxon>
        <taxon>Alphaproteobacteria</taxon>
        <taxon>Acetobacterales</taxon>
        <taxon>Roseomonadaceae</taxon>
        <taxon>Muricoccus</taxon>
    </lineage>
</organism>
<dbReference type="Proteomes" id="UP000184387">
    <property type="component" value="Unassembled WGS sequence"/>
</dbReference>
<proteinExistence type="predicted"/>
<sequence length="566" mass="59157">MSGSLAFGTKGIDVAIAETPAGQRAMSALQPGTAPSTAVMHQSFTGALLRTVGGKLTEAPISPFDILKTPFDGTDCTAWLTTLLSRGGDIWLPDGDYLIASAGPDSGGVNVVLTKSTRIRCGSGARFFTNAPGLDNDMIRFTVPPNGAGLPAKGIDFSWTGGVFDQAQQKGSTSMPFMAEFPSPNPGASSTCDGLSIRGDFKDLNGATWAGIRRCIVKDVVFDAGAHWQSAGGDGGLFIGGVRKARVEGNTFKGCRDVGFYASASDDGVVGGNYVVRNNDFLHCFHGAAMKRGVLGFNISDNYGEGCVRMVTIDYIVASAYGGSVRNNTGKKCHVLARVDQGRNITVQDNLSIEAGAFLADGATPVAVMSPYIVVLQGAQDCIVVHNNSTGIHPTVAANYPTSGYAYAVSNAQDDATIKSQNNRLINNRATGWRGLGVDQGINTTMVDNELIGGTVPQFLLGGSGQYEVRVNQATRRRDYSHGINLADGSPTNVALGRRGNDNHGIYWGTNLIGFAIAGTAQFIVDNRGVRLPGIATYPDDAAAQAGGLVPGNLYKTGDGTLHVVG</sequence>
<dbReference type="RefSeq" id="WP_073134759.1">
    <property type="nucleotide sequence ID" value="NZ_FQZF01000011.1"/>
</dbReference>
<keyword evidence="2" id="KW-1185">Reference proteome</keyword>
<gene>
    <name evidence="1" type="ORF">SAMN02745194_02279</name>
</gene>
<dbReference type="InterPro" id="IPR006626">
    <property type="entry name" value="PbH1"/>
</dbReference>
<accession>A0A1M6I9Q8</accession>
<dbReference type="EMBL" id="FQZF01000011">
    <property type="protein sequence ID" value="SHJ31170.1"/>
    <property type="molecule type" value="Genomic_DNA"/>
</dbReference>
<dbReference type="Gene3D" id="2.160.20.10">
    <property type="entry name" value="Single-stranded right-handed beta-helix, Pectin lyase-like"/>
    <property type="match status" value="1"/>
</dbReference>
<dbReference type="STRING" id="198092.SAMN02745194_02279"/>
<dbReference type="SMART" id="SM00710">
    <property type="entry name" value="PbH1"/>
    <property type="match status" value="6"/>
</dbReference>
<evidence type="ECO:0000313" key="1">
    <source>
        <dbReference type="EMBL" id="SHJ31170.1"/>
    </source>
</evidence>
<dbReference type="InterPro" id="IPR011050">
    <property type="entry name" value="Pectin_lyase_fold/virulence"/>
</dbReference>
<evidence type="ECO:0000313" key="2">
    <source>
        <dbReference type="Proteomes" id="UP000184387"/>
    </source>
</evidence>
<protein>
    <submittedName>
        <fullName evidence="1">Parallel beta-helix repeat (Two copies)</fullName>
    </submittedName>
</protein>
<reference evidence="1 2" key="1">
    <citation type="submission" date="2016-11" db="EMBL/GenBank/DDBJ databases">
        <authorList>
            <person name="Jaros S."/>
            <person name="Januszkiewicz K."/>
            <person name="Wedrychowicz H."/>
        </authorList>
    </citation>
    <scope>NUCLEOTIDE SEQUENCE [LARGE SCALE GENOMIC DNA]</scope>
    <source>
        <strain evidence="1 2">DSM 14916</strain>
    </source>
</reference>
<dbReference type="InterPro" id="IPR012334">
    <property type="entry name" value="Pectin_lyas_fold"/>
</dbReference>
<dbReference type="AlphaFoldDB" id="A0A1M6I9Q8"/>